<keyword evidence="2" id="KW-0732">Signal</keyword>
<evidence type="ECO:0000256" key="2">
    <source>
        <dbReference type="SAM" id="SignalP"/>
    </source>
</evidence>
<feature type="region of interest" description="Disordered" evidence="1">
    <location>
        <begin position="30"/>
        <end position="114"/>
    </location>
</feature>
<sequence>MPLFSRKIATVVTGLAIMVGTGGAALADSMDERAGGDGPVTPIGCEPARPLPPGTPHVPAQPIDGAPAGHAEPGTPEVPAEPIGCQPTRPLPPGTPHVPAQPIGGAPAGQAEQG</sequence>
<reference evidence="3 4" key="1">
    <citation type="submission" date="2017-07" db="EMBL/GenBank/DDBJ databases">
        <title>Amycolatopsis antarcticus sp. nov., isolated from the surface of an Antarcticus brown macroalga.</title>
        <authorList>
            <person name="Wang J."/>
            <person name="Leiva S."/>
            <person name="Huang J."/>
            <person name="Huang Y."/>
        </authorList>
    </citation>
    <scope>NUCLEOTIDE SEQUENCE [LARGE SCALE GENOMIC DNA]</scope>
    <source>
        <strain evidence="3 4">AU-G6</strain>
    </source>
</reference>
<evidence type="ECO:0000313" key="3">
    <source>
        <dbReference type="EMBL" id="OZM73024.1"/>
    </source>
</evidence>
<dbReference type="EMBL" id="NKYE01000006">
    <property type="protein sequence ID" value="OZM73024.1"/>
    <property type="molecule type" value="Genomic_DNA"/>
</dbReference>
<dbReference type="OrthoDB" id="3692768at2"/>
<keyword evidence="4" id="KW-1185">Reference proteome</keyword>
<proteinExistence type="predicted"/>
<evidence type="ECO:0000313" key="4">
    <source>
        <dbReference type="Proteomes" id="UP000242444"/>
    </source>
</evidence>
<organism evidence="3 4">
    <name type="scientific">Amycolatopsis antarctica</name>
    <dbReference type="NCBI Taxonomy" id="1854586"/>
    <lineage>
        <taxon>Bacteria</taxon>
        <taxon>Bacillati</taxon>
        <taxon>Actinomycetota</taxon>
        <taxon>Actinomycetes</taxon>
        <taxon>Pseudonocardiales</taxon>
        <taxon>Pseudonocardiaceae</taxon>
        <taxon>Amycolatopsis</taxon>
    </lineage>
</organism>
<dbReference type="RefSeq" id="WP_094862882.1">
    <property type="nucleotide sequence ID" value="NZ_NKYE01000006.1"/>
</dbReference>
<comment type="caution">
    <text evidence="3">The sequence shown here is derived from an EMBL/GenBank/DDBJ whole genome shotgun (WGS) entry which is preliminary data.</text>
</comment>
<dbReference type="Proteomes" id="UP000242444">
    <property type="component" value="Unassembled WGS sequence"/>
</dbReference>
<gene>
    <name evidence="3" type="ORF">CFN78_12400</name>
</gene>
<dbReference type="AlphaFoldDB" id="A0A263D3H3"/>
<feature type="chain" id="PRO_5013306223" evidence="2">
    <location>
        <begin position="28"/>
        <end position="114"/>
    </location>
</feature>
<evidence type="ECO:0000256" key="1">
    <source>
        <dbReference type="SAM" id="MobiDB-lite"/>
    </source>
</evidence>
<protein>
    <submittedName>
        <fullName evidence="3">Uncharacterized protein</fullName>
    </submittedName>
</protein>
<accession>A0A263D3H3</accession>
<dbReference type="InParanoid" id="A0A263D3H3"/>
<feature type="compositionally biased region" description="Low complexity" evidence="1">
    <location>
        <begin position="100"/>
        <end position="114"/>
    </location>
</feature>
<name>A0A263D3H3_9PSEU</name>
<feature type="signal peptide" evidence="2">
    <location>
        <begin position="1"/>
        <end position="27"/>
    </location>
</feature>